<dbReference type="InterPro" id="IPR018422">
    <property type="entry name" value="Cation/H_exchanger_CPA1"/>
</dbReference>
<keyword evidence="10 12" id="KW-0472">Membrane</keyword>
<feature type="transmembrane region" description="Helical" evidence="12">
    <location>
        <begin position="384"/>
        <end position="405"/>
    </location>
</feature>
<dbReference type="Gene3D" id="6.10.140.1330">
    <property type="match status" value="1"/>
</dbReference>
<gene>
    <name evidence="14" type="ORF">KGQ91_05315</name>
</gene>
<accession>A0ABS7WWW6</accession>
<keyword evidence="15" id="KW-1185">Reference proteome</keyword>
<evidence type="ECO:0000256" key="12">
    <source>
        <dbReference type="SAM" id="Phobius"/>
    </source>
</evidence>
<evidence type="ECO:0000256" key="8">
    <source>
        <dbReference type="ARBA" id="ARBA00023053"/>
    </source>
</evidence>
<reference evidence="14 15" key="1">
    <citation type="submission" date="2021-05" db="EMBL/GenBank/DDBJ databases">
        <title>Petroleum and Energy Research Collection (APPE): ex situ preservation of microbial diversity associated with the oil industry and exploitation of its biotechnological potential.</title>
        <authorList>
            <person name="Paixao C.T.M."/>
            <person name="Gomes M.B."/>
            <person name="Oliveira V.M."/>
        </authorList>
    </citation>
    <scope>NUCLEOTIDE SEQUENCE [LARGE SCALE GENOMIC DNA]</scope>
    <source>
        <strain evidence="14 15">LIT2</strain>
    </source>
</reference>
<feature type="transmembrane region" description="Helical" evidence="12">
    <location>
        <begin position="354"/>
        <end position="372"/>
    </location>
</feature>
<dbReference type="Pfam" id="PF00999">
    <property type="entry name" value="Na_H_Exchanger"/>
    <property type="match status" value="1"/>
</dbReference>
<evidence type="ECO:0000256" key="1">
    <source>
        <dbReference type="ARBA" id="ARBA00004651"/>
    </source>
</evidence>
<keyword evidence="9" id="KW-0406">Ion transport</keyword>
<evidence type="ECO:0000256" key="4">
    <source>
        <dbReference type="ARBA" id="ARBA00022449"/>
    </source>
</evidence>
<feature type="transmembrane region" description="Helical" evidence="12">
    <location>
        <begin position="201"/>
        <end position="223"/>
    </location>
</feature>
<comment type="subcellular location">
    <subcellularLocation>
        <location evidence="1">Cell membrane</location>
        <topology evidence="1">Multi-pass membrane protein</topology>
    </subcellularLocation>
</comment>
<name>A0ABS7WWW6_9GAMM</name>
<evidence type="ECO:0000256" key="11">
    <source>
        <dbReference type="ARBA" id="ARBA00023201"/>
    </source>
</evidence>
<dbReference type="Proteomes" id="UP001319883">
    <property type="component" value="Unassembled WGS sequence"/>
</dbReference>
<keyword evidence="8" id="KW-0915">Sodium</keyword>
<comment type="caution">
    <text evidence="14">The sequence shown here is derived from an EMBL/GenBank/DDBJ whole genome shotgun (WGS) entry which is preliminary data.</text>
</comment>
<evidence type="ECO:0000256" key="6">
    <source>
        <dbReference type="ARBA" id="ARBA00022692"/>
    </source>
</evidence>
<dbReference type="EMBL" id="JAGXFD010000001">
    <property type="protein sequence ID" value="MBZ9567110.1"/>
    <property type="molecule type" value="Genomic_DNA"/>
</dbReference>
<keyword evidence="11" id="KW-0739">Sodium transport</keyword>
<evidence type="ECO:0000256" key="9">
    <source>
        <dbReference type="ARBA" id="ARBA00023065"/>
    </source>
</evidence>
<evidence type="ECO:0000256" key="5">
    <source>
        <dbReference type="ARBA" id="ARBA00022475"/>
    </source>
</evidence>
<evidence type="ECO:0000313" key="14">
    <source>
        <dbReference type="EMBL" id="MBZ9567110.1"/>
    </source>
</evidence>
<evidence type="ECO:0000256" key="7">
    <source>
        <dbReference type="ARBA" id="ARBA00022989"/>
    </source>
</evidence>
<keyword evidence="7 12" id="KW-1133">Transmembrane helix</keyword>
<organism evidence="14 15">
    <name type="scientific">Modicisalibacter tunisiensis</name>
    <dbReference type="NCBI Taxonomy" id="390637"/>
    <lineage>
        <taxon>Bacteria</taxon>
        <taxon>Pseudomonadati</taxon>
        <taxon>Pseudomonadota</taxon>
        <taxon>Gammaproteobacteria</taxon>
        <taxon>Oceanospirillales</taxon>
        <taxon>Halomonadaceae</taxon>
        <taxon>Modicisalibacter</taxon>
    </lineage>
</organism>
<dbReference type="PANTHER" id="PTHR10110:SF195">
    <property type="entry name" value="NA(+)_H(+) ANTIPORTER NHAS2"/>
    <property type="match status" value="1"/>
</dbReference>
<keyword evidence="4" id="KW-0050">Antiport</keyword>
<feature type="transmembrane region" description="Helical" evidence="12">
    <location>
        <begin position="26"/>
        <end position="48"/>
    </location>
</feature>
<feature type="transmembrane region" description="Helical" evidence="12">
    <location>
        <begin position="315"/>
        <end position="342"/>
    </location>
</feature>
<feature type="transmembrane region" description="Helical" evidence="12">
    <location>
        <begin position="123"/>
        <end position="141"/>
    </location>
</feature>
<feature type="transmembrane region" description="Helical" evidence="12">
    <location>
        <begin position="253"/>
        <end position="268"/>
    </location>
</feature>
<feature type="domain" description="Cation/H+ exchanger transmembrane" evidence="13">
    <location>
        <begin position="11"/>
        <end position="405"/>
    </location>
</feature>
<feature type="transmembrane region" description="Helical" evidence="12">
    <location>
        <begin position="230"/>
        <end position="247"/>
    </location>
</feature>
<keyword evidence="6 12" id="KW-0812">Transmembrane</keyword>
<dbReference type="RefSeq" id="WP_224420467.1">
    <property type="nucleotide sequence ID" value="NZ_JAGXFD010000001.1"/>
</dbReference>
<evidence type="ECO:0000259" key="13">
    <source>
        <dbReference type="Pfam" id="PF00999"/>
    </source>
</evidence>
<evidence type="ECO:0000256" key="2">
    <source>
        <dbReference type="ARBA" id="ARBA00007367"/>
    </source>
</evidence>
<keyword evidence="3" id="KW-0813">Transport</keyword>
<dbReference type="InterPro" id="IPR006153">
    <property type="entry name" value="Cation/H_exchanger_TM"/>
</dbReference>
<dbReference type="PANTHER" id="PTHR10110">
    <property type="entry name" value="SODIUM/HYDROGEN EXCHANGER"/>
    <property type="match status" value="1"/>
</dbReference>
<evidence type="ECO:0000313" key="15">
    <source>
        <dbReference type="Proteomes" id="UP001319883"/>
    </source>
</evidence>
<feature type="transmembrane region" description="Helical" evidence="12">
    <location>
        <begin position="289"/>
        <end position="309"/>
    </location>
</feature>
<evidence type="ECO:0000256" key="10">
    <source>
        <dbReference type="ARBA" id="ARBA00023136"/>
    </source>
</evidence>
<feature type="transmembrane region" description="Helical" evidence="12">
    <location>
        <begin position="96"/>
        <end position="116"/>
    </location>
</feature>
<protein>
    <submittedName>
        <fullName evidence="14">Sodium:proton antiporter</fullName>
    </submittedName>
</protein>
<sequence length="418" mass="43901">MLDLIAIVVSLTAALAWLNHRVVGLPSPIGVMAIALVLSGALQGAAWLGLPAIHAEAEAWLSRIDFTRLLMDGMLSLLLFAGALHVDLAALRRYRWSIGFLATLGVAVSTLAIGAAAKGLCTLFGLAVPWLACLVFGALIAPTDPIAVLGILRRAGAPEDLELRIVGESLFNDGVAVVVFTLLLDGLTGETPLTAAHAGTLFLQEAGGGALLGLGIGGLAYVTMRGIDDYRVEVLISLAVVLGGYALARQLHVSGPIAMVVAGLLVGNKARHSAMSTTTRRYLDAFWELVDEILNTLLFVLIGLEVLLIPFEPAYLWVGAGLVVAVLAVRFVTVGIPVVLLRERLGFRRGSTRILTWGGLRGGISVALALALPEGEARDVLLTVTYLVVLFSILVQGPTIGRLVTRLLGKADASRTAP</sequence>
<feature type="transmembrane region" description="Helical" evidence="12">
    <location>
        <begin position="69"/>
        <end position="90"/>
    </location>
</feature>
<comment type="similarity">
    <text evidence="2">Belongs to the monovalent cation:proton antiporter 1 (CPA1) transporter (TC 2.A.36) family.</text>
</comment>
<keyword evidence="5" id="KW-1003">Cell membrane</keyword>
<proteinExistence type="inferred from homology"/>
<evidence type="ECO:0000256" key="3">
    <source>
        <dbReference type="ARBA" id="ARBA00022448"/>
    </source>
</evidence>